<reference evidence="2" key="1">
    <citation type="journal article" date="2019" name="Int. J. Syst. Evol. Microbiol.">
        <title>The Global Catalogue of Microorganisms (GCM) 10K type strain sequencing project: providing services to taxonomists for standard genome sequencing and annotation.</title>
        <authorList>
            <consortium name="The Broad Institute Genomics Platform"/>
            <consortium name="The Broad Institute Genome Sequencing Center for Infectious Disease"/>
            <person name="Wu L."/>
            <person name="Ma J."/>
        </authorList>
    </citation>
    <scope>NUCLEOTIDE SEQUENCE [LARGE SCALE GENOMIC DNA]</scope>
    <source>
        <strain evidence="2">CGMCC 1.12237</strain>
    </source>
</reference>
<dbReference type="Gene3D" id="3.40.50.150">
    <property type="entry name" value="Vaccinia Virus protein VP39"/>
    <property type="match status" value="1"/>
</dbReference>
<sequence length="232" mass="25999">MNVDKLSKRLETVVSYIDKGMSIADIGSDHAYLPCYAVKKGIVSRAIAGEVVEGPYQSARKQVASVGLNDIIDVRKGNGLAVIEAGEVDAIVIAGMGGTLITDILEAGKEKLQGVKRLILQPNIAADVIRNWLVRNGWQLVDEEILEEDGKFYEVLVAERGEVTPSYSVKELMLGPFILKKKNEAFYYKWQQEIEQWEHILQELNKAEQNEKVHYKKESLLNVINMVKGELK</sequence>
<dbReference type="EMBL" id="JBHSMC010000029">
    <property type="protein sequence ID" value="MFC5466621.1"/>
    <property type="molecule type" value="Genomic_DNA"/>
</dbReference>
<dbReference type="InterPro" id="IPR006901">
    <property type="entry name" value="TrmK"/>
</dbReference>
<accession>A0ABW0LQ26</accession>
<evidence type="ECO:0000313" key="2">
    <source>
        <dbReference type="Proteomes" id="UP001596147"/>
    </source>
</evidence>
<dbReference type="Gene3D" id="1.10.287.1890">
    <property type="match status" value="1"/>
</dbReference>
<proteinExistence type="predicted"/>
<dbReference type="Pfam" id="PF04816">
    <property type="entry name" value="TrmK"/>
    <property type="match status" value="1"/>
</dbReference>
<dbReference type="PIRSF" id="PIRSF018637">
    <property type="entry name" value="TrmK"/>
    <property type="match status" value="1"/>
</dbReference>
<dbReference type="SUPFAM" id="SSF53335">
    <property type="entry name" value="S-adenosyl-L-methionine-dependent methyltransferases"/>
    <property type="match status" value="1"/>
</dbReference>
<dbReference type="PANTHER" id="PTHR38451:SF1">
    <property type="entry name" value="TRNA (ADENINE(22)-N(1))-METHYLTRANSFERASE"/>
    <property type="match status" value="1"/>
</dbReference>
<gene>
    <name evidence="1" type="ORF">ACFPM4_18005</name>
</gene>
<evidence type="ECO:0000313" key="1">
    <source>
        <dbReference type="EMBL" id="MFC5466621.1"/>
    </source>
</evidence>
<dbReference type="RefSeq" id="WP_382354911.1">
    <property type="nucleotide sequence ID" value="NZ_JBHSMC010000029.1"/>
</dbReference>
<protein>
    <submittedName>
        <fullName evidence="1">tRNA (Adenine(22)-N(1))-methyltransferase</fullName>
    </submittedName>
</protein>
<organism evidence="1 2">
    <name type="scientific">Lederbergia graminis</name>
    <dbReference type="NCBI Taxonomy" id="735518"/>
    <lineage>
        <taxon>Bacteria</taxon>
        <taxon>Bacillati</taxon>
        <taxon>Bacillota</taxon>
        <taxon>Bacilli</taxon>
        <taxon>Bacillales</taxon>
        <taxon>Bacillaceae</taxon>
        <taxon>Lederbergia</taxon>
    </lineage>
</organism>
<dbReference type="Proteomes" id="UP001596147">
    <property type="component" value="Unassembled WGS sequence"/>
</dbReference>
<keyword evidence="2" id="KW-1185">Reference proteome</keyword>
<comment type="caution">
    <text evidence="1">The sequence shown here is derived from an EMBL/GenBank/DDBJ whole genome shotgun (WGS) entry which is preliminary data.</text>
</comment>
<dbReference type="InterPro" id="IPR029063">
    <property type="entry name" value="SAM-dependent_MTases_sf"/>
</dbReference>
<name>A0ABW0LQ26_9BACI</name>
<dbReference type="PANTHER" id="PTHR38451">
    <property type="entry name" value="TRNA (ADENINE(22)-N(1))-METHYLTRANSFERASE"/>
    <property type="match status" value="1"/>
</dbReference>